<feature type="transmembrane region" description="Helical" evidence="1">
    <location>
        <begin position="765"/>
        <end position="789"/>
    </location>
</feature>
<keyword evidence="1" id="KW-1133">Transmembrane helix</keyword>
<evidence type="ECO:0000256" key="1">
    <source>
        <dbReference type="SAM" id="Phobius"/>
    </source>
</evidence>
<dbReference type="RefSeq" id="WP_079687255.1">
    <property type="nucleotide sequence ID" value="NZ_FUZU01000002.1"/>
</dbReference>
<accession>A0A1T5L7Y6</accession>
<dbReference type="OrthoDB" id="1113021at2"/>
<keyword evidence="3" id="KW-1185">Reference proteome</keyword>
<dbReference type="STRING" id="688867.SAMN05660236_2667"/>
<feature type="transmembrane region" description="Helical" evidence="1">
    <location>
        <begin position="1298"/>
        <end position="1318"/>
    </location>
</feature>
<evidence type="ECO:0000313" key="3">
    <source>
        <dbReference type="Proteomes" id="UP000190961"/>
    </source>
</evidence>
<protein>
    <submittedName>
        <fullName evidence="2">Uncharacterized protein</fullName>
    </submittedName>
</protein>
<gene>
    <name evidence="2" type="ORF">SAMN05660236_2667</name>
</gene>
<feature type="transmembrane region" description="Helical" evidence="1">
    <location>
        <begin position="267"/>
        <end position="288"/>
    </location>
</feature>
<name>A0A1T5L7Y6_9BACT</name>
<feature type="transmembrane region" description="Helical" evidence="1">
    <location>
        <begin position="637"/>
        <end position="656"/>
    </location>
</feature>
<feature type="transmembrane region" description="Helical" evidence="1">
    <location>
        <begin position="12"/>
        <end position="32"/>
    </location>
</feature>
<evidence type="ECO:0000313" key="2">
    <source>
        <dbReference type="EMBL" id="SKC71795.1"/>
    </source>
</evidence>
<feature type="transmembrane region" description="Helical" evidence="1">
    <location>
        <begin position="930"/>
        <end position="953"/>
    </location>
</feature>
<feature type="transmembrane region" description="Helical" evidence="1">
    <location>
        <begin position="234"/>
        <end position="255"/>
    </location>
</feature>
<feature type="transmembrane region" description="Helical" evidence="1">
    <location>
        <begin position="703"/>
        <end position="719"/>
    </location>
</feature>
<sequence>MRLPEVNKKFWVSLVTLLLVGVLLAYYLLVYVKHREEEILAKNYRSLQRIGNNIHEVKQVYDKNISQVTQTVVDQANDSVYIWYPGLTNLKIKILKSGDKFFCTAQYIEGVSEGVHAVKFRVEASELIRRSLVKHRFDDFFLVRLSKKGASDTCSFSNIAYQTFASRIELQDLNKLFVDSSGIRTIPLKEIKLSGVDYQLLSHRITFRENEDWILCGVLKTSNFEQEARGVDTWTLAFSILIALVLALAMPLLKLKVMNEIERLRIINVWFTGFSIVIGTAVILLILLSGNQYIGFKYTVDKNLEELSGDIKNRFTAELNAIYTQLDSCRNTIRPPGNGVLIYDNIYQVNPVEQENSAQADALKIAARFKEHRFFNETMWLDSKGDLKMIVATHLIHRQERLLNLQDRKYFSNVLSRNLWTLPDSTDAGKRSPKEFAFQSIRSWSTGSPEAGIGIALEGDASGAVVLAMATRLHSVMNPLLPPGYTFSIIDEPGEVWFHSDTERNTQENFLSEVDYNAKVQAAITGRAAQCIEALYNNSRHRLYIQPIDNLPLYLVTTLDLEYYTAPMIVVMTFAVGILFFYFILHGILLLIHLACVYQPSKLKTIRFFLNWLRPRKNEVQPEFMGPWPLIMPLEKYIRSIVVLAFLILIMIGSLFIKSLTVIAFCFMVVPLYVLVFQYILFERETIFKYQSHWRTRGVLLHPFVWVSFIFIVLINWSLCRVIDQFYIAIIIQAVLISLLAVGYQAKFINRLNANVFVIRNYHNLYYCMVFLWLILASVLPVISFYNIALREESTLWQRYIQWEAAQNELHREKELERLGVFPKDIDTLAMRGNYLASTGEVERNDKIGVGEIIKESTELRDLEFIAWPPLEGLIKKSRAIVSEASHDNQWSWRYHSDSSSVHLVFKTSNGEERSYISQAAAYSSVHSEYFILFVIVLLIAAFLVAQVSFFAIRTIFGLGIVLDNNLIYQAQRQISKDDLIHKTIRENTQRIFLVGLPYSGKNDILQSFKDAVSITNRDGFKEINFRNSISLPEKRSFNVILIKHFEHGINQPGINDEKLKLLSSIIDCPIQIIISSAVSPAAIIDFYEDAIKRLVTKDSEDAKKQCSEHRYALRKWKNVLSGFVVLHQPLAKTQGVDHTNPIVQSELQYGRYLPGLAPLFRHESPDTYEKEENFVLQVEEVSTAYYHSLWNSFSNPEKFLLFDLAKDRFVNLRNAKVIRMLLQKGVIIAEDSLQIMNRSFNSFILSTVNEAEELRMERELNNKGSWSIMHTVLMILLFGLITFIVLAQQHLLDNINVLLAVLGSVIGLLTKFGGLFGSSKPKE</sequence>
<feature type="transmembrane region" description="Helical" evidence="1">
    <location>
        <begin position="725"/>
        <end position="744"/>
    </location>
</feature>
<reference evidence="2 3" key="1">
    <citation type="submission" date="2017-02" db="EMBL/GenBank/DDBJ databases">
        <authorList>
            <person name="Peterson S.W."/>
        </authorList>
    </citation>
    <scope>NUCLEOTIDE SEQUENCE [LARGE SCALE GENOMIC DNA]</scope>
    <source>
        <strain evidence="2 3">DSM 25262</strain>
    </source>
</reference>
<feature type="transmembrane region" description="Helical" evidence="1">
    <location>
        <begin position="568"/>
        <end position="598"/>
    </location>
</feature>
<feature type="transmembrane region" description="Helical" evidence="1">
    <location>
        <begin position="662"/>
        <end position="682"/>
    </location>
</feature>
<keyword evidence="1" id="KW-0472">Membrane</keyword>
<proteinExistence type="predicted"/>
<feature type="transmembrane region" description="Helical" evidence="1">
    <location>
        <begin position="1266"/>
        <end position="1286"/>
    </location>
</feature>
<dbReference type="Proteomes" id="UP000190961">
    <property type="component" value="Unassembled WGS sequence"/>
</dbReference>
<dbReference type="EMBL" id="FUZU01000002">
    <property type="protein sequence ID" value="SKC71795.1"/>
    <property type="molecule type" value="Genomic_DNA"/>
</dbReference>
<keyword evidence="1" id="KW-0812">Transmembrane</keyword>
<organism evidence="2 3">
    <name type="scientific">Ohtaekwangia koreensis</name>
    <dbReference type="NCBI Taxonomy" id="688867"/>
    <lineage>
        <taxon>Bacteria</taxon>
        <taxon>Pseudomonadati</taxon>
        <taxon>Bacteroidota</taxon>
        <taxon>Cytophagia</taxon>
        <taxon>Cytophagales</taxon>
        <taxon>Fulvivirgaceae</taxon>
        <taxon>Ohtaekwangia</taxon>
    </lineage>
</organism>